<dbReference type="Proteomes" id="UP000236319">
    <property type="component" value="Unassembled WGS sequence"/>
</dbReference>
<evidence type="ECO:0000256" key="1">
    <source>
        <dbReference type="SAM" id="Phobius"/>
    </source>
</evidence>
<keyword evidence="2" id="KW-0456">Lyase</keyword>
<proteinExistence type="predicted"/>
<evidence type="ECO:0000313" key="2">
    <source>
        <dbReference type="EMBL" id="GBE60946.1"/>
    </source>
</evidence>
<dbReference type="AlphaFoldDB" id="A0A2H6KD71"/>
<accession>A0A2H6KD71</accession>
<keyword evidence="1" id="KW-0472">Membrane</keyword>
<organism evidence="2 3">
    <name type="scientific">Babesia ovata</name>
    <dbReference type="NCBI Taxonomy" id="189622"/>
    <lineage>
        <taxon>Eukaryota</taxon>
        <taxon>Sar</taxon>
        <taxon>Alveolata</taxon>
        <taxon>Apicomplexa</taxon>
        <taxon>Aconoidasida</taxon>
        <taxon>Piroplasmida</taxon>
        <taxon>Babesiidae</taxon>
        <taxon>Babesia</taxon>
    </lineage>
</organism>
<dbReference type="GeneID" id="39874716"/>
<sequence>MSDLSELTAELNHFSLNVRVLTLLTYFPSRLPNRRRGRFLDLCLSLAVELVNGGFKTTNFFLKIFCDFSKSTSNPGLYITPHFLQLAVHGLGGAFLVGGAGLLGVGRLVKLFIEILGYSNRIIQRLCDVYIAVFAAHPVVCK</sequence>
<evidence type="ECO:0000313" key="3">
    <source>
        <dbReference type="Proteomes" id="UP000236319"/>
    </source>
</evidence>
<dbReference type="VEuPathDB" id="PiroplasmaDB:BOVATA_024390"/>
<name>A0A2H6KD71_9APIC</name>
<keyword evidence="1" id="KW-1133">Transmembrane helix</keyword>
<dbReference type="RefSeq" id="XP_028867189.1">
    <property type="nucleotide sequence ID" value="XM_029011356.1"/>
</dbReference>
<dbReference type="EMBL" id="BDSA01000002">
    <property type="protein sequence ID" value="GBE60946.1"/>
    <property type="molecule type" value="Genomic_DNA"/>
</dbReference>
<comment type="caution">
    <text evidence="2">The sequence shown here is derived from an EMBL/GenBank/DDBJ whole genome shotgun (WGS) entry which is preliminary data.</text>
</comment>
<protein>
    <submittedName>
        <fullName evidence="2">Heme lyase subunit, putative</fullName>
    </submittedName>
</protein>
<keyword evidence="3" id="KW-1185">Reference proteome</keyword>
<reference evidence="2 3" key="1">
    <citation type="journal article" date="2017" name="BMC Genomics">
        <title>Whole-genome assembly of Babesia ovata and comparative genomics between closely related pathogens.</title>
        <authorList>
            <person name="Yamagishi J."/>
            <person name="Asada M."/>
            <person name="Hakimi H."/>
            <person name="Tanaka T.Q."/>
            <person name="Sugimoto C."/>
            <person name="Kawazu S."/>
        </authorList>
    </citation>
    <scope>NUCLEOTIDE SEQUENCE [LARGE SCALE GENOMIC DNA]</scope>
    <source>
        <strain evidence="2 3">Miyake</strain>
    </source>
</reference>
<feature type="transmembrane region" description="Helical" evidence="1">
    <location>
        <begin position="82"/>
        <end position="105"/>
    </location>
</feature>
<gene>
    <name evidence="2" type="ORF">BOVATA_024390</name>
</gene>
<keyword evidence="1" id="KW-0812">Transmembrane</keyword>
<dbReference type="GO" id="GO:0016829">
    <property type="term" value="F:lyase activity"/>
    <property type="evidence" value="ECO:0007669"/>
    <property type="project" value="UniProtKB-KW"/>
</dbReference>